<reference evidence="2 3" key="1">
    <citation type="submission" date="2023-11" db="EMBL/GenBank/DDBJ databases">
        <title>Lentzea sokolovensis, sp. nov., Lentzea kristufkii, sp. nov., and Lentzea miocenensis, sp. nov., rare actinobacteria from Sokolov Coal Basin, Miocene lacustrine sediment, Czech Republic.</title>
        <authorList>
            <person name="Lara A."/>
            <person name="Kotroba L."/>
            <person name="Nouioui I."/>
            <person name="Neumann-Schaal M."/>
            <person name="Mast Y."/>
            <person name="Chronakova A."/>
        </authorList>
    </citation>
    <scope>NUCLEOTIDE SEQUENCE [LARGE SCALE GENOMIC DNA]</scope>
    <source>
        <strain evidence="2 3">BCCO 10_0856</strain>
    </source>
</reference>
<evidence type="ECO:0000313" key="2">
    <source>
        <dbReference type="EMBL" id="MDX8032308.1"/>
    </source>
</evidence>
<dbReference type="InterPro" id="IPR010982">
    <property type="entry name" value="Lambda_DNA-bd_dom_sf"/>
</dbReference>
<dbReference type="SUPFAM" id="SSF47413">
    <property type="entry name" value="lambda repressor-like DNA-binding domains"/>
    <property type="match status" value="1"/>
</dbReference>
<proteinExistence type="predicted"/>
<dbReference type="RefSeq" id="WP_319967346.1">
    <property type="nucleotide sequence ID" value="NZ_JAXAVW010000014.1"/>
</dbReference>
<dbReference type="CDD" id="cd00093">
    <property type="entry name" value="HTH_XRE"/>
    <property type="match status" value="1"/>
</dbReference>
<dbReference type="PROSITE" id="PS50943">
    <property type="entry name" value="HTH_CROC1"/>
    <property type="match status" value="1"/>
</dbReference>
<name>A0ABU4T2C6_9PSEU</name>
<feature type="domain" description="HTH cro/C1-type" evidence="1">
    <location>
        <begin position="17"/>
        <end position="71"/>
    </location>
</feature>
<gene>
    <name evidence="2" type="ORF">SK803_18990</name>
</gene>
<dbReference type="Gene3D" id="1.10.260.40">
    <property type="entry name" value="lambda repressor-like DNA-binding domains"/>
    <property type="match status" value="1"/>
</dbReference>
<dbReference type="EMBL" id="JAXAVW010000014">
    <property type="protein sequence ID" value="MDX8032308.1"/>
    <property type="molecule type" value="Genomic_DNA"/>
</dbReference>
<dbReference type="InterPro" id="IPR001387">
    <property type="entry name" value="Cro/C1-type_HTH"/>
</dbReference>
<comment type="caution">
    <text evidence="2">The sequence shown here is derived from an EMBL/GenBank/DDBJ whole genome shotgun (WGS) entry which is preliminary data.</text>
</comment>
<dbReference type="Pfam" id="PF13560">
    <property type="entry name" value="HTH_31"/>
    <property type="match status" value="1"/>
</dbReference>
<keyword evidence="3" id="KW-1185">Reference proteome</keyword>
<evidence type="ECO:0000259" key="1">
    <source>
        <dbReference type="PROSITE" id="PS50943"/>
    </source>
</evidence>
<evidence type="ECO:0000313" key="3">
    <source>
        <dbReference type="Proteomes" id="UP001285521"/>
    </source>
</evidence>
<organism evidence="2 3">
    <name type="scientific">Lentzea miocenica</name>
    <dbReference type="NCBI Taxonomy" id="3095431"/>
    <lineage>
        <taxon>Bacteria</taxon>
        <taxon>Bacillati</taxon>
        <taxon>Actinomycetota</taxon>
        <taxon>Actinomycetes</taxon>
        <taxon>Pseudonocardiales</taxon>
        <taxon>Pseudonocardiaceae</taxon>
        <taxon>Lentzea</taxon>
    </lineage>
</organism>
<dbReference type="Pfam" id="PF19054">
    <property type="entry name" value="DUF5753"/>
    <property type="match status" value="1"/>
</dbReference>
<sequence length="277" mass="31291">MPKRISSVVGRSFGDGVRDAIRSTGMTQRQIAELLGWEEAKVSDLVQGKGGVTEAEVAQLLGLCRVEAAEVRRLLTLFNESREKGYLQFVEDGISMPGRTLMEQERHANKIVSWSLVLVPGLLQIAAYVRAVSDRAMPRKPQHHHDEMMRVKLQRQAVFHRSREFVFYIHENALRLPVVEPNLMKEQLLHILTMSMRPYVTVRVLPLAAGAHAGVEGSFSKLSFEKFEPVIFLENARTALFLEDKSSLTYCDEVLKGIDELALDVEESRVLISRLLP</sequence>
<dbReference type="Proteomes" id="UP001285521">
    <property type="component" value="Unassembled WGS sequence"/>
</dbReference>
<accession>A0ABU4T2C6</accession>
<dbReference type="InterPro" id="IPR043917">
    <property type="entry name" value="DUF5753"/>
</dbReference>
<protein>
    <submittedName>
        <fullName evidence="2">Helix-turn-helix transcriptional regulator</fullName>
    </submittedName>
</protein>